<dbReference type="Proteomes" id="UP000235786">
    <property type="component" value="Unassembled WGS sequence"/>
</dbReference>
<evidence type="ECO:0000256" key="5">
    <source>
        <dbReference type="ARBA" id="ARBA00022737"/>
    </source>
</evidence>
<evidence type="ECO:0000256" key="9">
    <source>
        <dbReference type="ARBA" id="ARBA00048586"/>
    </source>
</evidence>
<feature type="region of interest" description="Disordered" evidence="11">
    <location>
        <begin position="1"/>
        <end position="23"/>
    </location>
</feature>
<dbReference type="PIRSF" id="PIRSF000850">
    <property type="entry name" value="Phospholipase_D_PSS"/>
    <property type="match status" value="1"/>
</dbReference>
<dbReference type="EMBL" id="KZ613942">
    <property type="protein sequence ID" value="PMD43682.1"/>
    <property type="molecule type" value="Genomic_DNA"/>
</dbReference>
<evidence type="ECO:0000256" key="4">
    <source>
        <dbReference type="ARBA" id="ARBA00022679"/>
    </source>
</evidence>
<gene>
    <name evidence="13" type="ORF">L207DRAFT_510191</name>
</gene>
<dbReference type="InterPro" id="IPR001736">
    <property type="entry name" value="PLipase_D/transphosphatidylase"/>
</dbReference>
<dbReference type="GO" id="GO:0032049">
    <property type="term" value="P:cardiolipin biosynthetic process"/>
    <property type="evidence" value="ECO:0007669"/>
    <property type="project" value="InterPro"/>
</dbReference>
<dbReference type="PROSITE" id="PS50035">
    <property type="entry name" value="PLD"/>
    <property type="match status" value="1"/>
</dbReference>
<dbReference type="SUPFAM" id="SSF56024">
    <property type="entry name" value="Phospholipase D/nuclease"/>
    <property type="match status" value="1"/>
</dbReference>
<evidence type="ECO:0000256" key="6">
    <source>
        <dbReference type="ARBA" id="ARBA00023098"/>
    </source>
</evidence>
<dbReference type="CDD" id="cd09135">
    <property type="entry name" value="PLDc_PGS1_euk_1"/>
    <property type="match status" value="1"/>
</dbReference>
<organism evidence="13 14">
    <name type="scientific">Hyaloscypha variabilis (strain UAMH 11265 / GT02V1 / F)</name>
    <name type="common">Meliniomyces variabilis</name>
    <dbReference type="NCBI Taxonomy" id="1149755"/>
    <lineage>
        <taxon>Eukaryota</taxon>
        <taxon>Fungi</taxon>
        <taxon>Dikarya</taxon>
        <taxon>Ascomycota</taxon>
        <taxon>Pezizomycotina</taxon>
        <taxon>Leotiomycetes</taxon>
        <taxon>Helotiales</taxon>
        <taxon>Hyaloscyphaceae</taxon>
        <taxon>Hyaloscypha</taxon>
        <taxon>Hyaloscypha variabilis</taxon>
    </lineage>
</organism>
<evidence type="ECO:0000259" key="12">
    <source>
        <dbReference type="PROSITE" id="PS50035"/>
    </source>
</evidence>
<feature type="domain" description="PLD phosphodiesterase" evidence="12">
    <location>
        <begin position="162"/>
        <end position="188"/>
    </location>
</feature>
<evidence type="ECO:0000313" key="14">
    <source>
        <dbReference type="Proteomes" id="UP000235786"/>
    </source>
</evidence>
<keyword evidence="4 10" id="KW-0808">Transferase</keyword>
<accession>A0A2J6RYT9</accession>
<dbReference type="InterPro" id="IPR016270">
    <property type="entry name" value="PGS1"/>
</dbReference>
<dbReference type="Gene3D" id="3.30.870.10">
    <property type="entry name" value="Endonuclease Chain A"/>
    <property type="match status" value="2"/>
</dbReference>
<keyword evidence="5" id="KW-0677">Repeat</keyword>
<proteinExistence type="inferred from homology"/>
<evidence type="ECO:0000256" key="7">
    <source>
        <dbReference type="ARBA" id="ARBA00023209"/>
    </source>
</evidence>
<comment type="similarity">
    <text evidence="2 10">Belongs to the CDP-alcohol phosphatidyltransferase class-II family.</text>
</comment>
<dbReference type="OrthoDB" id="10250191at2759"/>
<dbReference type="EC" id="2.7.8.5" evidence="10"/>
<dbReference type="UniPathway" id="UPA00084">
    <property type="reaction ID" value="UER00503"/>
</dbReference>
<evidence type="ECO:0000313" key="13">
    <source>
        <dbReference type="EMBL" id="PMD43682.1"/>
    </source>
</evidence>
<keyword evidence="10" id="KW-0547">Nucleotide-binding</keyword>
<comment type="pathway">
    <text evidence="1 10">Phospholipid metabolism; phosphatidylglycerol biosynthesis; phosphatidylglycerol from CDP-diacylglycerol: step 1/2.</text>
</comment>
<keyword evidence="10" id="KW-0496">Mitochondrion</keyword>
<comment type="catalytic activity">
    <reaction evidence="9 10">
        <text>a CDP-1,2-diacyl-sn-glycerol + sn-glycerol 3-phosphate = a 1,2-diacyl-sn-glycero-3-phospho-(1'-sn-glycero-3'-phosphate) + CMP + H(+)</text>
        <dbReference type="Rhea" id="RHEA:12593"/>
        <dbReference type="ChEBI" id="CHEBI:15378"/>
        <dbReference type="ChEBI" id="CHEBI:57597"/>
        <dbReference type="ChEBI" id="CHEBI:58332"/>
        <dbReference type="ChEBI" id="CHEBI:60110"/>
        <dbReference type="ChEBI" id="CHEBI:60377"/>
        <dbReference type="EC" id="2.7.8.5"/>
    </reaction>
</comment>
<dbReference type="GO" id="GO:0005524">
    <property type="term" value="F:ATP binding"/>
    <property type="evidence" value="ECO:0007669"/>
    <property type="project" value="UniProtKB-KW"/>
</dbReference>
<evidence type="ECO:0000256" key="10">
    <source>
        <dbReference type="RuleBase" id="RU365024"/>
    </source>
</evidence>
<keyword evidence="3 10" id="KW-0444">Lipid biosynthesis</keyword>
<comment type="subcellular location">
    <subcellularLocation>
        <location evidence="10">Mitochondrion</location>
    </subcellularLocation>
</comment>
<keyword evidence="10" id="KW-0067">ATP-binding</keyword>
<keyword evidence="8 10" id="KW-1208">Phospholipid metabolism</keyword>
<evidence type="ECO:0000256" key="11">
    <source>
        <dbReference type="SAM" id="MobiDB-lite"/>
    </source>
</evidence>
<protein>
    <recommendedName>
        <fullName evidence="10">CDP-diacylglycerol--glycerol-3-phosphate 3-phosphatidyltransferase</fullName>
        <ecNumber evidence="10">2.7.8.5</ecNumber>
    </recommendedName>
</protein>
<sequence length="520" mass="57357">MLQAKPRRYSTSSTTVSTPNGASQASMLGAFTSELDRIAPKFEIQGSQIQILRTPSEFYETLKAKILGAEHRIFLSTLYIGKTEHELISTLQQALRAKPKLKLSILTDALRGTRESPDPSCASLLAPLVTEFGPERVELRMYHTPNLTGLRKKYIPKRVNEGWGLQHMKLYGMDDEIILSGANLSTDYFTNRQDRYHVFSSKQITDYFQSIHDAVCQLSFLVNPSAQEPAGYTLTWPVSNLAPSPLISPRAYIKHSSAVLSPLILPPPNPAPTTDSKTNTTIYPLLSLTQLFPPSPQSQTPTTSTEKLALTSLLTTLSSPLYTPSTWTFTAGYFNPSPFLSSLLLSTASTQNTVITASPQANGFYNSRGVSGLLPPAYTLLSRRFLERARKAGREGDVVLREWRRGTVGEEGGWSYHAKGLWIALPPPPESEEKSQPQGVSISIIGSSNYTQRSYALDLEAGACIATSDPALQERLREERDGLGEYADVVTREEFERSERRVGIKVRVAMWIVGIVGGAL</sequence>
<dbReference type="GO" id="GO:0005739">
    <property type="term" value="C:mitochondrion"/>
    <property type="evidence" value="ECO:0007669"/>
    <property type="project" value="UniProtKB-SubCell"/>
</dbReference>
<evidence type="ECO:0000256" key="3">
    <source>
        <dbReference type="ARBA" id="ARBA00022516"/>
    </source>
</evidence>
<evidence type="ECO:0000256" key="1">
    <source>
        <dbReference type="ARBA" id="ARBA00005042"/>
    </source>
</evidence>
<keyword evidence="6 10" id="KW-0443">Lipid metabolism</keyword>
<reference evidence="13 14" key="1">
    <citation type="submission" date="2016-04" db="EMBL/GenBank/DDBJ databases">
        <title>A degradative enzymes factory behind the ericoid mycorrhizal symbiosis.</title>
        <authorList>
            <consortium name="DOE Joint Genome Institute"/>
            <person name="Martino E."/>
            <person name="Morin E."/>
            <person name="Grelet G."/>
            <person name="Kuo A."/>
            <person name="Kohler A."/>
            <person name="Daghino S."/>
            <person name="Barry K."/>
            <person name="Choi C."/>
            <person name="Cichocki N."/>
            <person name="Clum A."/>
            <person name="Copeland A."/>
            <person name="Hainaut M."/>
            <person name="Haridas S."/>
            <person name="Labutti K."/>
            <person name="Lindquist E."/>
            <person name="Lipzen A."/>
            <person name="Khouja H.-R."/>
            <person name="Murat C."/>
            <person name="Ohm R."/>
            <person name="Olson A."/>
            <person name="Spatafora J."/>
            <person name="Veneault-Fourrey C."/>
            <person name="Henrissat B."/>
            <person name="Grigoriev I."/>
            <person name="Martin F."/>
            <person name="Perotto S."/>
        </authorList>
    </citation>
    <scope>NUCLEOTIDE SEQUENCE [LARGE SCALE GENOMIC DNA]</scope>
    <source>
        <strain evidence="13 14">F</strain>
    </source>
</reference>
<dbReference type="PANTHER" id="PTHR12586:SF1">
    <property type="entry name" value="CDP-DIACYLGLYCEROL--GLYCEROL-3-PHOSPHATE 3-PHOSPHATIDYLTRANSFERASE, MITOCHONDRIAL"/>
    <property type="match status" value="1"/>
</dbReference>
<keyword evidence="14" id="KW-1185">Reference proteome</keyword>
<evidence type="ECO:0000256" key="2">
    <source>
        <dbReference type="ARBA" id="ARBA00010682"/>
    </source>
</evidence>
<dbReference type="AlphaFoldDB" id="A0A2J6RYT9"/>
<keyword evidence="7 10" id="KW-0594">Phospholipid biosynthesis</keyword>
<name>A0A2J6RYT9_HYAVF</name>
<dbReference type="CDD" id="cd09137">
    <property type="entry name" value="PLDc_PGS1_euk_2"/>
    <property type="match status" value="1"/>
</dbReference>
<evidence type="ECO:0000256" key="8">
    <source>
        <dbReference type="ARBA" id="ARBA00023264"/>
    </source>
</evidence>
<comment type="function">
    <text evidence="10">Functions in the biosynthesis of the anionic phospholipids phosphatidylglycerol and cardiolipin.</text>
</comment>
<dbReference type="PANTHER" id="PTHR12586">
    <property type="entry name" value="CDP-DIACYLGLYCEROL--SERINE O-PHOSPHATIDYLTRANSFERASE"/>
    <property type="match status" value="1"/>
</dbReference>
<dbReference type="GO" id="GO:0008444">
    <property type="term" value="F:CDP-diacylglycerol-glycerol-3-phosphate 3-phosphatidyltransferase activity"/>
    <property type="evidence" value="ECO:0007669"/>
    <property type="project" value="UniProtKB-EC"/>
</dbReference>
<dbReference type="SMART" id="SM00155">
    <property type="entry name" value="PLDc"/>
    <property type="match status" value="2"/>
</dbReference>
<dbReference type="STRING" id="1149755.A0A2J6RYT9"/>